<feature type="signal peptide" evidence="1">
    <location>
        <begin position="1"/>
        <end position="20"/>
    </location>
</feature>
<reference evidence="2" key="1">
    <citation type="submission" date="2019-06" db="EMBL/GenBank/DDBJ databases">
        <authorList>
            <person name="Zheng W."/>
        </authorList>
    </citation>
    <scope>NUCLEOTIDE SEQUENCE</scope>
    <source>
        <strain evidence="2">QDHG01</strain>
    </source>
</reference>
<keyword evidence="3" id="KW-1185">Reference proteome</keyword>
<gene>
    <name evidence="2" type="ORF">FGO68_gene1338</name>
</gene>
<keyword evidence="1" id="KW-0732">Signal</keyword>
<evidence type="ECO:0000313" key="2">
    <source>
        <dbReference type="EMBL" id="TNV83697.1"/>
    </source>
</evidence>
<name>A0A8J8NYF7_HALGN</name>
<dbReference type="AlphaFoldDB" id="A0A8J8NYF7"/>
<accession>A0A8J8NYF7</accession>
<evidence type="ECO:0000313" key="3">
    <source>
        <dbReference type="Proteomes" id="UP000785679"/>
    </source>
</evidence>
<proteinExistence type="predicted"/>
<protein>
    <submittedName>
        <fullName evidence="2">Uncharacterized protein</fullName>
    </submittedName>
</protein>
<dbReference type="EMBL" id="RRYP01003553">
    <property type="protein sequence ID" value="TNV83697.1"/>
    <property type="molecule type" value="Genomic_DNA"/>
</dbReference>
<sequence length="98" mass="11162">MRMSASIAIVLFFNTSRLSSINPPSFFIRSITVLVLGTQIKQIFQIVDALTDEVLLKNVVQFCFISIDFALSDLSEKLFLATLIELQLFQIYLPQSWT</sequence>
<dbReference type="Proteomes" id="UP000785679">
    <property type="component" value="Unassembled WGS sequence"/>
</dbReference>
<organism evidence="2 3">
    <name type="scientific">Halteria grandinella</name>
    <dbReference type="NCBI Taxonomy" id="5974"/>
    <lineage>
        <taxon>Eukaryota</taxon>
        <taxon>Sar</taxon>
        <taxon>Alveolata</taxon>
        <taxon>Ciliophora</taxon>
        <taxon>Intramacronucleata</taxon>
        <taxon>Spirotrichea</taxon>
        <taxon>Stichotrichia</taxon>
        <taxon>Sporadotrichida</taxon>
        <taxon>Halteriidae</taxon>
        <taxon>Halteria</taxon>
    </lineage>
</organism>
<evidence type="ECO:0000256" key="1">
    <source>
        <dbReference type="SAM" id="SignalP"/>
    </source>
</evidence>
<feature type="chain" id="PRO_5035256069" evidence="1">
    <location>
        <begin position="21"/>
        <end position="98"/>
    </location>
</feature>
<comment type="caution">
    <text evidence="2">The sequence shown here is derived from an EMBL/GenBank/DDBJ whole genome shotgun (WGS) entry which is preliminary data.</text>
</comment>